<dbReference type="SUPFAM" id="SSF46894">
    <property type="entry name" value="C-terminal effector domain of the bipartite response regulators"/>
    <property type="match status" value="1"/>
</dbReference>
<name>A0ABY7X9V7_9BACL</name>
<keyword evidence="1" id="KW-0805">Transcription regulation</keyword>
<proteinExistence type="predicted"/>
<evidence type="ECO:0000256" key="2">
    <source>
        <dbReference type="ARBA" id="ARBA00023163"/>
    </source>
</evidence>
<feature type="domain" description="Transposase Helix-turn-helix" evidence="3">
    <location>
        <begin position="48"/>
        <end position="80"/>
    </location>
</feature>
<dbReference type="Proteomes" id="UP001221519">
    <property type="component" value="Chromosome"/>
</dbReference>
<dbReference type="EMBL" id="CP118108">
    <property type="protein sequence ID" value="WDI02585.1"/>
    <property type="molecule type" value="Genomic_DNA"/>
</dbReference>
<dbReference type="Pfam" id="PF13613">
    <property type="entry name" value="HTH_Tnp_4"/>
    <property type="match status" value="1"/>
</dbReference>
<organism evidence="4 5">
    <name type="scientific">Paenibacillus urinalis</name>
    <dbReference type="NCBI Taxonomy" id="521520"/>
    <lineage>
        <taxon>Bacteria</taxon>
        <taxon>Bacillati</taxon>
        <taxon>Bacillota</taxon>
        <taxon>Bacilli</taxon>
        <taxon>Bacillales</taxon>
        <taxon>Paenibacillaceae</taxon>
        <taxon>Paenibacillus</taxon>
    </lineage>
</organism>
<evidence type="ECO:0000313" key="4">
    <source>
        <dbReference type="EMBL" id="WDI02585.1"/>
    </source>
</evidence>
<dbReference type="InterPro" id="IPR027805">
    <property type="entry name" value="Transposase_HTH_dom"/>
</dbReference>
<sequence length="102" mass="11916">MALEKMNKRSEHLREGVQHLWADYLMRVSPDMPAIQHTEGWSAALEYLTMKYVSKGTTYSELAQRYGISASTVSRYVKQIDRVCDIQHRIEHIFQALKEKKS</sequence>
<evidence type="ECO:0000313" key="5">
    <source>
        <dbReference type="Proteomes" id="UP001221519"/>
    </source>
</evidence>
<protein>
    <submittedName>
        <fullName evidence="4">Transposase family protein</fullName>
    </submittedName>
</protein>
<dbReference type="InterPro" id="IPR016032">
    <property type="entry name" value="Sig_transdc_resp-reg_C-effctor"/>
</dbReference>
<evidence type="ECO:0000256" key="1">
    <source>
        <dbReference type="ARBA" id="ARBA00023015"/>
    </source>
</evidence>
<gene>
    <name evidence="4" type="ORF">PUW25_00785</name>
</gene>
<keyword evidence="2" id="KW-0804">Transcription</keyword>
<evidence type="ECO:0000259" key="3">
    <source>
        <dbReference type="Pfam" id="PF13613"/>
    </source>
</evidence>
<keyword evidence="5" id="KW-1185">Reference proteome</keyword>
<accession>A0ABY7X9V7</accession>
<reference evidence="4 5" key="1">
    <citation type="submission" date="2023-02" db="EMBL/GenBank/DDBJ databases">
        <title>Pathogen: clinical or host-associated sample.</title>
        <authorList>
            <person name="Hergert J."/>
            <person name="Casey R."/>
            <person name="Wagner J."/>
            <person name="Young E.L."/>
            <person name="Oakeson K.F."/>
        </authorList>
    </citation>
    <scope>NUCLEOTIDE SEQUENCE [LARGE SCALE GENOMIC DNA]</scope>
    <source>
        <strain evidence="4 5">2022CK-00829</strain>
    </source>
</reference>
<dbReference type="InterPro" id="IPR036388">
    <property type="entry name" value="WH-like_DNA-bd_sf"/>
</dbReference>
<dbReference type="Gene3D" id="1.10.10.10">
    <property type="entry name" value="Winged helix-like DNA-binding domain superfamily/Winged helix DNA-binding domain"/>
    <property type="match status" value="1"/>
</dbReference>